<dbReference type="InterPro" id="IPR023473">
    <property type="entry name" value="AMMECR1"/>
</dbReference>
<dbReference type="RefSeq" id="WP_007022862.1">
    <property type="nucleotide sequence ID" value="NZ_CH724127.1"/>
</dbReference>
<dbReference type="InterPro" id="IPR036071">
    <property type="entry name" value="AMMECR1_dom_sf"/>
</dbReference>
<dbReference type="Pfam" id="PF01871">
    <property type="entry name" value="AMMECR1"/>
    <property type="match status" value="1"/>
</dbReference>
<dbReference type="Gene3D" id="3.30.1490.150">
    <property type="entry name" value="Hypothetical protein ph0010, domain 2"/>
    <property type="match status" value="1"/>
</dbReference>
<evidence type="ECO:0000313" key="2">
    <source>
        <dbReference type="EMBL" id="EAR61776.1"/>
    </source>
</evidence>
<dbReference type="PANTHER" id="PTHR13016:SF0">
    <property type="entry name" value="AMME SYNDROME CANDIDATE GENE 1 PROTEIN"/>
    <property type="match status" value="1"/>
</dbReference>
<dbReference type="NCBIfam" id="TIGR04335">
    <property type="entry name" value="AmmeMemoSam_A"/>
    <property type="match status" value="1"/>
</dbReference>
<reference evidence="2 3" key="1">
    <citation type="submission" date="2006-02" db="EMBL/GenBank/DDBJ databases">
        <authorList>
            <person name="Pinhassi J."/>
            <person name="Pedros-Alio C."/>
            <person name="Ferriera S."/>
            <person name="Johnson J."/>
            <person name="Kravitz S."/>
            <person name="Halpern A."/>
            <person name="Remington K."/>
            <person name="Beeson K."/>
            <person name="Tran B."/>
            <person name="Rogers Y.-H."/>
            <person name="Friedman R."/>
            <person name="Venter J.C."/>
        </authorList>
    </citation>
    <scope>NUCLEOTIDE SEQUENCE [LARGE SCALE GENOMIC DNA]</scope>
    <source>
        <strain evidence="2 3">MED92</strain>
    </source>
</reference>
<dbReference type="Proteomes" id="UP000002171">
    <property type="component" value="Unassembled WGS sequence"/>
</dbReference>
<dbReference type="EMBL" id="AAOW01000006">
    <property type="protein sequence ID" value="EAR61776.1"/>
    <property type="molecule type" value="Genomic_DNA"/>
</dbReference>
<sequence>MQHSVLNPEQKQYLLTVARKAIQRSVSGLSNCDFLPEHDVLSLPGASFVTLTVSGRLRGCIGSLEAQQPLFMDVWHNAQRAAQNDPRFPLVLESELDQIKIEISVLGELQPIDVSSEEELLTRIRPDIDGLLIDDGVHRATFLPSVWQQLPDPTTFLAHLKVKAGLAQSGWPEGIRCAVYQVEKWSE</sequence>
<feature type="domain" description="AMMECR1" evidence="1">
    <location>
        <begin position="9"/>
        <end position="187"/>
    </location>
</feature>
<protein>
    <submittedName>
        <fullName evidence="2">AMMECR1</fullName>
    </submittedName>
</protein>
<dbReference type="InterPro" id="IPR027485">
    <property type="entry name" value="AMMECR1_N"/>
</dbReference>
<dbReference type="PROSITE" id="PS51112">
    <property type="entry name" value="AMMECR1"/>
    <property type="match status" value="1"/>
</dbReference>
<comment type="caution">
    <text evidence="2">The sequence shown here is derived from an EMBL/GenBank/DDBJ whole genome shotgun (WGS) entry which is preliminary data.</text>
</comment>
<dbReference type="OrthoDB" id="9782820at2"/>
<dbReference type="SUPFAM" id="SSF143447">
    <property type="entry name" value="AMMECR1-like"/>
    <property type="match status" value="1"/>
</dbReference>
<keyword evidence="3" id="KW-1185">Reference proteome</keyword>
<evidence type="ECO:0000313" key="3">
    <source>
        <dbReference type="Proteomes" id="UP000002171"/>
    </source>
</evidence>
<dbReference type="PANTHER" id="PTHR13016">
    <property type="entry name" value="AMMECR1 HOMOLOG"/>
    <property type="match status" value="1"/>
</dbReference>
<dbReference type="InterPro" id="IPR027623">
    <property type="entry name" value="AmmeMemoSam_A"/>
</dbReference>
<organism evidence="2 3">
    <name type="scientific">Neptuniibacter caesariensis</name>
    <dbReference type="NCBI Taxonomy" id="207954"/>
    <lineage>
        <taxon>Bacteria</taxon>
        <taxon>Pseudomonadati</taxon>
        <taxon>Pseudomonadota</taxon>
        <taxon>Gammaproteobacteria</taxon>
        <taxon>Oceanospirillales</taxon>
        <taxon>Oceanospirillaceae</taxon>
        <taxon>Neptuniibacter</taxon>
    </lineage>
</organism>
<accession>A0A7U8C8H9</accession>
<name>A0A7U8C8H9_NEPCE</name>
<dbReference type="InterPro" id="IPR002733">
    <property type="entry name" value="AMMECR1_domain"/>
</dbReference>
<dbReference type="Gene3D" id="3.30.700.20">
    <property type="entry name" value="Hypothetical protein ph0010, domain 1"/>
    <property type="match status" value="1"/>
</dbReference>
<dbReference type="AlphaFoldDB" id="A0A7U8C8H9"/>
<gene>
    <name evidence="2" type="ORF">MED92_04237</name>
</gene>
<evidence type="ECO:0000259" key="1">
    <source>
        <dbReference type="PROSITE" id="PS51112"/>
    </source>
</evidence>
<proteinExistence type="predicted"/>